<evidence type="ECO:0000313" key="5">
    <source>
        <dbReference type="Proteomes" id="UP000727407"/>
    </source>
</evidence>
<keyword evidence="1" id="KW-0175">Coiled coil</keyword>
<name>A0A8J4TAU8_CLAMG</name>
<feature type="non-terminal residue" evidence="4">
    <location>
        <position position="432"/>
    </location>
</feature>
<feature type="transmembrane region" description="Helical" evidence="2">
    <location>
        <begin position="249"/>
        <end position="271"/>
    </location>
</feature>
<dbReference type="SUPFAM" id="SSF56436">
    <property type="entry name" value="C-type lectin-like"/>
    <property type="match status" value="1"/>
</dbReference>
<accession>A0A8J4TAU8</accession>
<keyword evidence="2" id="KW-0472">Membrane</keyword>
<sequence>MPVTRNMNVQEAPNYLNVERMKRTASPSPGKTAQSRRKDMTFSILSRAFIVAGVCIGLMCIVQGTLNIVLRLYFTPQVETELSLTNCDNHTLSVVIERLQNRNRDLNKQQEQLKTNYTNLGKARDQLQKEKDEIQTRLSNLGAFIVAGVCIGSVCIVQGTLNIVLRLYLTPQVDTELSVKSCDNHTVVVTKQLRSKYGRLIKETNQLNTNYINLDSDFLVAMASDLEIDIRKEWRQFQRKQRAAQYRGAFWMTALGLGVMCILQATLNIVLRLHVDSPEKNATCYNQTGERDELLARYNSLITEIEQKEAAVQEWKKEFESLKLKNNNIRIEVDNLLREKGELQNKLDDFQTQENAGWTRFGSSSYYIPSRKTWTDSRQDCIEKSADLVIINSKEEQDFINKNLGSTPAWIGLTDVKTEGRWEWVDGTLMTR</sequence>
<dbReference type="Pfam" id="PF00059">
    <property type="entry name" value="Lectin_C"/>
    <property type="match status" value="1"/>
</dbReference>
<organism evidence="4 5">
    <name type="scientific">Clarias magur</name>
    <name type="common">Asian catfish</name>
    <name type="synonym">Macropteronotus magur</name>
    <dbReference type="NCBI Taxonomy" id="1594786"/>
    <lineage>
        <taxon>Eukaryota</taxon>
        <taxon>Metazoa</taxon>
        <taxon>Chordata</taxon>
        <taxon>Craniata</taxon>
        <taxon>Vertebrata</taxon>
        <taxon>Euteleostomi</taxon>
        <taxon>Actinopterygii</taxon>
        <taxon>Neopterygii</taxon>
        <taxon>Teleostei</taxon>
        <taxon>Ostariophysi</taxon>
        <taxon>Siluriformes</taxon>
        <taxon>Clariidae</taxon>
        <taxon>Clarias</taxon>
    </lineage>
</organism>
<evidence type="ECO:0000256" key="1">
    <source>
        <dbReference type="SAM" id="Coils"/>
    </source>
</evidence>
<evidence type="ECO:0000313" key="4">
    <source>
        <dbReference type="EMBL" id="KAF5891835.1"/>
    </source>
</evidence>
<keyword evidence="2" id="KW-0812">Transmembrane</keyword>
<gene>
    <name evidence="4" type="ORF">DAT39_018461</name>
</gene>
<dbReference type="PROSITE" id="PS50041">
    <property type="entry name" value="C_TYPE_LECTIN_2"/>
    <property type="match status" value="1"/>
</dbReference>
<feature type="coiled-coil region" evidence="1">
    <location>
        <begin position="291"/>
        <end position="353"/>
    </location>
</feature>
<dbReference type="AlphaFoldDB" id="A0A8J4TAU8"/>
<evidence type="ECO:0000259" key="3">
    <source>
        <dbReference type="PROSITE" id="PS50041"/>
    </source>
</evidence>
<reference evidence="4" key="1">
    <citation type="submission" date="2020-07" db="EMBL/GenBank/DDBJ databases">
        <title>Clarias magur genome sequencing, assembly and annotation.</title>
        <authorList>
            <person name="Kushwaha B."/>
            <person name="Kumar R."/>
            <person name="Das P."/>
            <person name="Joshi C.G."/>
            <person name="Kumar D."/>
            <person name="Nagpure N.S."/>
            <person name="Pandey M."/>
            <person name="Agarwal S."/>
            <person name="Srivastava S."/>
            <person name="Singh M."/>
            <person name="Sahoo L."/>
            <person name="Jayasankar P."/>
            <person name="Meher P.K."/>
            <person name="Koringa P.G."/>
            <person name="Iquebal M.A."/>
            <person name="Das S.P."/>
            <person name="Bit A."/>
            <person name="Patnaik S."/>
            <person name="Patel N."/>
            <person name="Shah T.M."/>
            <person name="Hinsu A."/>
            <person name="Jena J.K."/>
        </authorList>
    </citation>
    <scope>NUCLEOTIDE SEQUENCE</scope>
    <source>
        <strain evidence="4">CIFAMagur01</strain>
        <tissue evidence="4">Testis</tissue>
    </source>
</reference>
<evidence type="ECO:0000256" key="2">
    <source>
        <dbReference type="SAM" id="Phobius"/>
    </source>
</evidence>
<dbReference type="Gene3D" id="3.10.100.10">
    <property type="entry name" value="Mannose-Binding Protein A, subunit A"/>
    <property type="match status" value="1"/>
</dbReference>
<dbReference type="PANTHER" id="PTHR22803">
    <property type="entry name" value="MANNOSE, PHOSPHOLIPASE, LECTIN RECEPTOR RELATED"/>
    <property type="match status" value="1"/>
</dbReference>
<feature type="transmembrane region" description="Helical" evidence="2">
    <location>
        <begin position="141"/>
        <end position="165"/>
    </location>
</feature>
<dbReference type="InterPro" id="IPR050111">
    <property type="entry name" value="C-type_lectin/snaclec_domain"/>
</dbReference>
<keyword evidence="5" id="KW-1185">Reference proteome</keyword>
<dbReference type="OrthoDB" id="10255512at2759"/>
<dbReference type="InterPro" id="IPR016187">
    <property type="entry name" value="CTDL_fold"/>
</dbReference>
<feature type="domain" description="C-type lectin" evidence="3">
    <location>
        <begin position="361"/>
        <end position="432"/>
    </location>
</feature>
<dbReference type="InterPro" id="IPR001304">
    <property type="entry name" value="C-type_lectin-like"/>
</dbReference>
<dbReference type="Proteomes" id="UP000727407">
    <property type="component" value="Unassembled WGS sequence"/>
</dbReference>
<dbReference type="InterPro" id="IPR016186">
    <property type="entry name" value="C-type_lectin-like/link_sf"/>
</dbReference>
<dbReference type="EMBL" id="QNUK01000548">
    <property type="protein sequence ID" value="KAF5891835.1"/>
    <property type="molecule type" value="Genomic_DNA"/>
</dbReference>
<feature type="transmembrane region" description="Helical" evidence="2">
    <location>
        <begin position="44"/>
        <end position="66"/>
    </location>
</feature>
<keyword evidence="2" id="KW-1133">Transmembrane helix</keyword>
<proteinExistence type="predicted"/>
<protein>
    <submittedName>
        <fullName evidence="4">CD209 antigen-like protein C</fullName>
    </submittedName>
</protein>
<feature type="coiled-coil region" evidence="1">
    <location>
        <begin position="89"/>
        <end position="137"/>
    </location>
</feature>
<comment type="caution">
    <text evidence="4">The sequence shown here is derived from an EMBL/GenBank/DDBJ whole genome shotgun (WGS) entry which is preliminary data.</text>
</comment>